<organism evidence="4 5">
    <name type="scientific">Legionella lytica</name>
    <dbReference type="NCBI Taxonomy" id="96232"/>
    <lineage>
        <taxon>Bacteria</taxon>
        <taxon>Pseudomonadati</taxon>
        <taxon>Pseudomonadota</taxon>
        <taxon>Gammaproteobacteria</taxon>
        <taxon>Legionellales</taxon>
        <taxon>Legionellaceae</taxon>
        <taxon>Legionella</taxon>
    </lineage>
</organism>
<dbReference type="InterPro" id="IPR002110">
    <property type="entry name" value="Ankyrin_rpt"/>
</dbReference>
<dbReference type="Gene3D" id="1.25.40.20">
    <property type="entry name" value="Ankyrin repeat-containing domain"/>
    <property type="match status" value="2"/>
</dbReference>
<dbReference type="Proteomes" id="UP001057474">
    <property type="component" value="Chromosome"/>
</dbReference>
<keyword evidence="5" id="KW-1185">Reference proteome</keyword>
<dbReference type="InterPro" id="IPR036770">
    <property type="entry name" value="Ankyrin_rpt-contain_sf"/>
</dbReference>
<feature type="repeat" description="ANK" evidence="3">
    <location>
        <begin position="458"/>
        <end position="490"/>
    </location>
</feature>
<protein>
    <submittedName>
        <fullName evidence="4">Ankyrin repeat domain-containing protein</fullName>
    </submittedName>
</protein>
<evidence type="ECO:0000256" key="2">
    <source>
        <dbReference type="ARBA" id="ARBA00023043"/>
    </source>
</evidence>
<dbReference type="PROSITE" id="PS50088">
    <property type="entry name" value="ANK_REPEAT"/>
    <property type="match status" value="1"/>
</dbReference>
<evidence type="ECO:0000256" key="3">
    <source>
        <dbReference type="PROSITE-ProRule" id="PRU00023"/>
    </source>
</evidence>
<keyword evidence="2 3" id="KW-0040">ANK repeat</keyword>
<dbReference type="SUPFAM" id="SSF48403">
    <property type="entry name" value="Ankyrin repeat"/>
    <property type="match status" value="1"/>
</dbReference>
<proteinExistence type="predicted"/>
<gene>
    <name evidence="4" type="ORF">J2N86_13865</name>
</gene>
<dbReference type="SMART" id="SM00248">
    <property type="entry name" value="ANK"/>
    <property type="match status" value="5"/>
</dbReference>
<evidence type="ECO:0000313" key="4">
    <source>
        <dbReference type="EMBL" id="USQ13741.1"/>
    </source>
</evidence>
<dbReference type="EMBL" id="CP071527">
    <property type="protein sequence ID" value="USQ13741.1"/>
    <property type="molecule type" value="Genomic_DNA"/>
</dbReference>
<dbReference type="Pfam" id="PF12796">
    <property type="entry name" value="Ank_2"/>
    <property type="match status" value="1"/>
</dbReference>
<dbReference type="PANTHER" id="PTHR24198">
    <property type="entry name" value="ANKYRIN REPEAT AND PROTEIN KINASE DOMAIN-CONTAINING PROTEIN"/>
    <property type="match status" value="1"/>
</dbReference>
<dbReference type="PROSITE" id="PS50297">
    <property type="entry name" value="ANK_REP_REGION"/>
    <property type="match status" value="1"/>
</dbReference>
<accession>A0ABY4Y8B2</accession>
<name>A0ABY4Y8B2_9GAMM</name>
<dbReference type="PANTHER" id="PTHR24198:SF165">
    <property type="entry name" value="ANKYRIN REPEAT-CONTAINING PROTEIN-RELATED"/>
    <property type="match status" value="1"/>
</dbReference>
<keyword evidence="1" id="KW-0677">Repeat</keyword>
<reference evidence="4" key="1">
    <citation type="submission" date="2021-03" db="EMBL/GenBank/DDBJ databases">
        <title>Legionella lytica PCM 2298.</title>
        <authorList>
            <person name="Koper P."/>
        </authorList>
    </citation>
    <scope>NUCLEOTIDE SEQUENCE</scope>
    <source>
        <strain evidence="4">PCM 2298</strain>
    </source>
</reference>
<evidence type="ECO:0000256" key="1">
    <source>
        <dbReference type="ARBA" id="ARBA00022737"/>
    </source>
</evidence>
<evidence type="ECO:0000313" key="5">
    <source>
        <dbReference type="Proteomes" id="UP001057474"/>
    </source>
</evidence>
<sequence>MSKYLRQYIPKNKSGGLITLSISESLLLAIEAGINANIGQAQLEILYKLYLEGRKTPEQTLFLSELQTILKDKGYLVSTSPQTTNEDPTRRYFETHLAYHLLENNAETLVHDELITFTENLRKRLYSLPTSNANRIKVEAIFSGDIDSVILSKYEQEYAELILKLAQHDYHGLSRKACDNCLQIACATSLATLNTQLDAMPADIYEDSEFTMGMEGRGRITKSRTQQEWVRTTAKGLMKSTTPLPLYGDRANAINKNYEERNNFSPFQRSVDQSKFMTENQSVQHLFSYQIHAYSNGISSTTLAQIRNMILEKRLEQPYFQGVFQKYMTVFAALMVYNSGGHSFFEIFEVFKLPICRELIENESFILNCIARDQLMYQWLYVAQKEAFDTSLQATIAYMHVLLAKKQMHAELYPQNVAQQILASSMSLHKAIIHANPEEFSQAVARTPKTKIDTVNHYGWTVLMIAAQLGKTTQVRTLLNAGANIHKEVKMPLNAKIDAKKQINGLSALEMAIKWQHYETTEALLKAGALVKRSQTEGDTLKQHAPALYFSCRQPDMRILNLILEADGALDLMDMKEALFCTLDVENLPAVQVLVKHIDKQCLASALFTEECKFELLKKTVILGNTQLIQGLISLNLYPATMPSAPQQLLNTAVEKGFVPVVKLLLSLFANTNSTTNLHEALLIALKNRRFNVAEFLLLSDADTHSISSDAPHVNGFIAYLKTSKPKQLVLIEGHSGNFSIQRKPSDVRYGGLFFGDKLHSEPSSSTNSDFSLVS</sequence>
<dbReference type="RefSeq" id="WP_252580064.1">
    <property type="nucleotide sequence ID" value="NZ_CP071527.1"/>
</dbReference>